<evidence type="ECO:0000313" key="6">
    <source>
        <dbReference type="Proteomes" id="UP000810171"/>
    </source>
</evidence>
<dbReference type="InterPro" id="IPR029150">
    <property type="entry name" value="dCache_3"/>
</dbReference>
<dbReference type="SMART" id="SM00091">
    <property type="entry name" value="PAS"/>
    <property type="match status" value="1"/>
</dbReference>
<dbReference type="InterPro" id="IPR000014">
    <property type="entry name" value="PAS"/>
</dbReference>
<dbReference type="PROSITE" id="PS50887">
    <property type="entry name" value="GGDEF"/>
    <property type="match status" value="1"/>
</dbReference>
<evidence type="ECO:0000259" key="4">
    <source>
        <dbReference type="PROSITE" id="PS50887"/>
    </source>
</evidence>
<dbReference type="InterPro" id="IPR052163">
    <property type="entry name" value="DGC-Regulatory_Protein"/>
</dbReference>
<evidence type="ECO:0000259" key="3">
    <source>
        <dbReference type="PROSITE" id="PS50113"/>
    </source>
</evidence>
<dbReference type="NCBIfam" id="TIGR00229">
    <property type="entry name" value="sensory_box"/>
    <property type="match status" value="1"/>
</dbReference>
<dbReference type="PANTHER" id="PTHR46663:SF4">
    <property type="entry name" value="DIGUANYLATE CYCLASE DGCT-RELATED"/>
    <property type="match status" value="1"/>
</dbReference>
<dbReference type="Gene3D" id="3.30.70.270">
    <property type="match status" value="1"/>
</dbReference>
<organism evidence="5 6">
    <name type="scientific">Marinobacterium alkalitolerans</name>
    <dbReference type="NCBI Taxonomy" id="1542925"/>
    <lineage>
        <taxon>Bacteria</taxon>
        <taxon>Pseudomonadati</taxon>
        <taxon>Pseudomonadota</taxon>
        <taxon>Gammaproteobacteria</taxon>
        <taxon>Oceanospirillales</taxon>
        <taxon>Oceanospirillaceae</taxon>
        <taxon>Marinobacterium</taxon>
    </lineage>
</organism>
<dbReference type="NCBIfam" id="TIGR00254">
    <property type="entry name" value="GGDEF"/>
    <property type="match status" value="1"/>
</dbReference>
<name>A0ABS3Z9Q5_9GAMM</name>
<dbReference type="InterPro" id="IPR000160">
    <property type="entry name" value="GGDEF_dom"/>
</dbReference>
<dbReference type="InterPro" id="IPR000700">
    <property type="entry name" value="PAS-assoc_C"/>
</dbReference>
<dbReference type="PROSITE" id="PS50112">
    <property type="entry name" value="PAS"/>
    <property type="match status" value="1"/>
</dbReference>
<dbReference type="Pfam" id="PF00990">
    <property type="entry name" value="GGDEF"/>
    <property type="match status" value="1"/>
</dbReference>
<feature type="domain" description="PAC" evidence="3">
    <location>
        <begin position="421"/>
        <end position="472"/>
    </location>
</feature>
<comment type="caution">
    <text evidence="5">The sequence shown here is derived from an EMBL/GenBank/DDBJ whole genome shotgun (WGS) entry which is preliminary data.</text>
</comment>
<evidence type="ECO:0000259" key="2">
    <source>
        <dbReference type="PROSITE" id="PS50112"/>
    </source>
</evidence>
<dbReference type="InterPro" id="IPR043128">
    <property type="entry name" value="Rev_trsase/Diguanyl_cyclase"/>
</dbReference>
<feature type="domain" description="PAS" evidence="2">
    <location>
        <begin position="344"/>
        <end position="396"/>
    </location>
</feature>
<reference evidence="5 6" key="1">
    <citation type="submission" date="2020-09" db="EMBL/GenBank/DDBJ databases">
        <authorList>
            <person name="Tanuku N.R.S."/>
        </authorList>
    </citation>
    <scope>NUCLEOTIDE SEQUENCE [LARGE SCALE GENOMIC DNA]</scope>
    <source>
        <strain evidence="5 6">AK62</strain>
    </source>
</reference>
<proteinExistence type="predicted"/>
<dbReference type="RefSeq" id="WP_209287059.1">
    <property type="nucleotide sequence ID" value="NZ_JACVEW010000008.1"/>
</dbReference>
<keyword evidence="6" id="KW-1185">Reference proteome</keyword>
<evidence type="ECO:0000256" key="1">
    <source>
        <dbReference type="SAM" id="Phobius"/>
    </source>
</evidence>
<dbReference type="Pfam" id="PF14827">
    <property type="entry name" value="dCache_3"/>
    <property type="match status" value="1"/>
</dbReference>
<dbReference type="Pfam" id="PF13426">
    <property type="entry name" value="PAS_9"/>
    <property type="match status" value="1"/>
</dbReference>
<sequence>MRKANYILVLLFVYVGIVAFLNEIRYDKEQQYLDHTSQLLQTTYDASLQRYALAMDTFYTSVLRHPTAVPLLVKGVNSTGEQQNEARNELYRQLRPQFRDLIVRGIRQWQFHDADGNSFLRFHAPDMHGDNLLPVRSSLRQMQTQPIPRYGFEVGRLFIGFRFIHPIFTSGELTGTMETAVSFREVSEDLASLASGQAFLFLLHRESVEQVSVADNTRAFEPSVISSGYLVDRDSLQLPENIILPLDVLRTQMARLNLQGKLDQGEPFALALYHNSIGYSAAFIPVLDFDNRPAGYILALQSASILTSTQWEFFSALGISLVVMCLLGWLLLNQHRQRLEMQSQKQQLDAIGQAVGEGIYVQDLDGQTVYINEAVTRLTGFNATKLYQGNLHNLLHSHEENAQLTLSECPIFVNPLSGQSYEGDEQFRTRTGELIPVVVTSRPLWENGEITGVVTVFRDISERKENERKLQELATTDSLTGLSNRRAFLERLEEELRLCRRLKHQSTLLMLDFDHFKQINDDYGHSAGDAVLKHFAAEATECLRKTDLLGRLGGEEFAILLPGTDLEGARHLAELIRERMEQNPTRQEANDIAMTLSIGMTAIKPDDKNTSDVLNRADKALYQAKEKGRNQVRAA</sequence>
<dbReference type="PROSITE" id="PS50113">
    <property type="entry name" value="PAC"/>
    <property type="match status" value="1"/>
</dbReference>
<keyword evidence="1" id="KW-1133">Transmembrane helix</keyword>
<dbReference type="Proteomes" id="UP000810171">
    <property type="component" value="Unassembled WGS sequence"/>
</dbReference>
<dbReference type="SUPFAM" id="SSF55073">
    <property type="entry name" value="Nucleotide cyclase"/>
    <property type="match status" value="1"/>
</dbReference>
<dbReference type="PANTHER" id="PTHR46663">
    <property type="entry name" value="DIGUANYLATE CYCLASE DGCT-RELATED"/>
    <property type="match status" value="1"/>
</dbReference>
<dbReference type="Gene3D" id="3.30.450.20">
    <property type="entry name" value="PAS domain"/>
    <property type="match status" value="1"/>
</dbReference>
<feature type="transmembrane region" description="Helical" evidence="1">
    <location>
        <begin position="313"/>
        <end position="332"/>
    </location>
</feature>
<feature type="domain" description="GGDEF" evidence="4">
    <location>
        <begin position="504"/>
        <end position="635"/>
    </location>
</feature>
<keyword evidence="1" id="KW-0472">Membrane</keyword>
<accession>A0ABS3Z9Q5</accession>
<dbReference type="SMART" id="SM00267">
    <property type="entry name" value="GGDEF"/>
    <property type="match status" value="1"/>
</dbReference>
<keyword evidence="1" id="KW-0812">Transmembrane</keyword>
<protein>
    <submittedName>
        <fullName evidence="5">Diguanylate cyclase</fullName>
    </submittedName>
</protein>
<dbReference type="SUPFAM" id="SSF55785">
    <property type="entry name" value="PYP-like sensor domain (PAS domain)"/>
    <property type="match status" value="1"/>
</dbReference>
<evidence type="ECO:0000313" key="5">
    <source>
        <dbReference type="EMBL" id="MBP0048440.1"/>
    </source>
</evidence>
<gene>
    <name evidence="5" type="ORF">H9C73_06805</name>
</gene>
<dbReference type="CDD" id="cd01949">
    <property type="entry name" value="GGDEF"/>
    <property type="match status" value="1"/>
</dbReference>
<dbReference type="InterPro" id="IPR029787">
    <property type="entry name" value="Nucleotide_cyclase"/>
</dbReference>
<dbReference type="CDD" id="cd00130">
    <property type="entry name" value="PAS"/>
    <property type="match status" value="1"/>
</dbReference>
<dbReference type="InterPro" id="IPR035965">
    <property type="entry name" value="PAS-like_dom_sf"/>
</dbReference>
<dbReference type="EMBL" id="JACVEW010000008">
    <property type="protein sequence ID" value="MBP0048440.1"/>
    <property type="molecule type" value="Genomic_DNA"/>
</dbReference>